<evidence type="ECO:0000313" key="3">
    <source>
        <dbReference type="EMBL" id="KAG2437198.1"/>
    </source>
</evidence>
<feature type="region of interest" description="Disordered" evidence="1">
    <location>
        <begin position="1"/>
        <end position="21"/>
    </location>
</feature>
<dbReference type="SUPFAM" id="SSF56112">
    <property type="entry name" value="Protein kinase-like (PK-like)"/>
    <property type="match status" value="1"/>
</dbReference>
<feature type="region of interest" description="Disordered" evidence="1">
    <location>
        <begin position="1614"/>
        <end position="1685"/>
    </location>
</feature>
<dbReference type="InterPro" id="IPR051681">
    <property type="entry name" value="Ser/Thr_Kinases-Pseudokinases"/>
</dbReference>
<feature type="region of interest" description="Disordered" evidence="1">
    <location>
        <begin position="722"/>
        <end position="797"/>
    </location>
</feature>
<feature type="region of interest" description="Disordered" evidence="1">
    <location>
        <begin position="1345"/>
        <end position="1386"/>
    </location>
</feature>
<dbReference type="PANTHER" id="PTHR44329">
    <property type="entry name" value="SERINE/THREONINE-PROTEIN KINASE TNNI3K-RELATED"/>
    <property type="match status" value="1"/>
</dbReference>
<evidence type="ECO:0000259" key="2">
    <source>
        <dbReference type="PROSITE" id="PS50011"/>
    </source>
</evidence>
<name>A0A835T1P5_CHLIN</name>
<dbReference type="Pfam" id="PF07714">
    <property type="entry name" value="PK_Tyr_Ser-Thr"/>
    <property type="match status" value="1"/>
</dbReference>
<accession>A0A835T1P5</accession>
<protein>
    <recommendedName>
        <fullName evidence="2">Protein kinase domain-containing protein</fullName>
    </recommendedName>
</protein>
<dbReference type="InterPro" id="IPR011009">
    <property type="entry name" value="Kinase-like_dom_sf"/>
</dbReference>
<dbReference type="Gene3D" id="1.10.510.10">
    <property type="entry name" value="Transferase(Phosphotransferase) domain 1"/>
    <property type="match status" value="1"/>
</dbReference>
<proteinExistence type="predicted"/>
<feature type="compositionally biased region" description="Gly residues" evidence="1">
    <location>
        <begin position="11"/>
        <end position="20"/>
    </location>
</feature>
<sequence>MAWRPWKQGEGNRGAGGGVAAGAAAGSFGAPSVAGAALAADAVRPLSPSTLGVGAGPLRGPAHGESADGTDSGEQPPRVELRQLLSEVVLLLPPCGAGASGGRVFRALWHGAPIAVKLLVSHDHDALQLTAKEALLSRIVSHPQLVQTYSVCVTQLQDSDLHIESYRPPGVAAASSTAAAGAALAGGDAYVCARGDSVLGLGNSTRLTPHTAGCNSLQAPSQPAPALLQPQHTQPQQAQPEARYRVDDTLTQNEEHDSAQAGIGPGSAGCVGDSTCDLGGPEPLVEPPLLGQAIITLMDAAVTLQHHPEGLEPLLSCNGHAAATQQQQSSNAGGVAAVVVSTVGQAAGVSHPGGGTGALPSAAGEPAADRRPAERSSVARPIRPMSFPDPLGFGLAGGTSGNSSNHPYGGGGGLPGAAAAVGTDFWPTAALDPCPSSTVLPMFAFGPQLVPAYGNGLGSAAAGAAAAGRMAGAGSAYGRASHTSHGGGARGGGGGLGLGGGGSFTRDPVAAAAAAAHVSSGVAAADLLVRSHTSALRQDRWALLQGAASSVRSVMQPGSLAAAGLALQGPQLVAATVGGGGAGAGGSWGSPSKKAAFSFAGAGAGAERAVVSSGLARLASSRLGMHAFEEATEGGSATALELGGNAAVASATPADGAEDNGAGGTANASSAIVSDSEVAAMAAGASGAAAVKAAVKLTRGSSGVRVAGVDMSGMGRSASCGGRLMAPGLPGAHPHSHQQVPASRPSPLASCSNADGGKQSSGNRGAAGGGSSSGALGPRHVGRVLSSSQRSGPPAALLGPAAGAAAVRAAGSPVLATGPGPAVATTSATATAGQQVAATPLVRGGSAGRDGNGSRSLVARRSLSYLRSRSCHEGQGQHLMLPPQPPQPCPEHQALGAGPAALVARTRSSTGVAAVSDCGTAATNVPAAASPEPPQVLFATGPPLPSLTPPAAAATQPEPPVPLPVTFSPLAAHLLLQPPPAPPPDMQQLQLQPPHQHLHPVFHPPHRSTPGGATSNSHTANAVITGRLSEYDTGVSELLHLSGATAVSSMLLGRQLQQQQQQQQAEQEQAARVLDELRGMGARRGSYLTAVLMEYCDGGTLLDWLKQQYPAAAQQLAPAAGGGRSLVPRVNAMQARFRGPAAPSAVGGGAGGGGGGEKPHQAAGAALPAGSRGGVCTETLLMNALEIAQGMAYLHSLSCVHGDLKPANVLLKSCGVGLGASVAAPPGTSTGFGFGGYGSGRGFTCKISDFGLTNPVAQTSQGLGYARNVAAQDSTAWGAVAYLAPEVPAGQLCKASDVYSYGAVLWHMATGLPPHHQLHPVQLLVGLVSGELQLEWPRHVHPVIRQVAPPPVPGPAPQSASLSSGQQQQQEEEEQQQRQQQQQAWRWLPEAAGAAQVAAAGRATASAEQMKDGVGPAAACTSLLAATTAAAAPGLPPPSGHGYLTPSPCAIHAMAAAAQAAEGSMDGPVDVDGGPQPLAGAPPAQLVTAMSSPSALPIAPPSFAVDSGIQRVPGSEAFGRGSSLDVYSLSSEAAILDARLPITAAIAEAAAAAATPAAAAVPTAAGAAASGGVGSSGVVLGAREDGSSSMFASTTFGIELEQFNDEPHMGVLERQAQRHPQHPQHQHQLALQAARSPGPLDASPPAAGCVAGTQQPPAARSSSRRSYDSSDEDATASFLPGAPPGVATADPLVLIHLAPPA</sequence>
<comment type="caution">
    <text evidence="3">The sequence shown here is derived from an EMBL/GenBank/DDBJ whole genome shotgun (WGS) entry which is preliminary data.</text>
</comment>
<feature type="compositionally biased region" description="Gly residues" evidence="1">
    <location>
        <begin position="1146"/>
        <end position="1156"/>
    </location>
</feature>
<feature type="domain" description="Protein kinase" evidence="2">
    <location>
        <begin position="1003"/>
        <end position="1386"/>
    </location>
</feature>
<dbReference type="EMBL" id="JAEHOC010000011">
    <property type="protein sequence ID" value="KAG2437198.1"/>
    <property type="molecule type" value="Genomic_DNA"/>
</dbReference>
<dbReference type="Proteomes" id="UP000650467">
    <property type="component" value="Unassembled WGS sequence"/>
</dbReference>
<dbReference type="PROSITE" id="PS50011">
    <property type="entry name" value="PROTEIN_KINASE_DOM"/>
    <property type="match status" value="1"/>
</dbReference>
<dbReference type="InterPro" id="IPR001245">
    <property type="entry name" value="Ser-Thr/Tyr_kinase_cat_dom"/>
</dbReference>
<dbReference type="Gene3D" id="3.30.200.20">
    <property type="entry name" value="Phosphorylase Kinase, domain 1"/>
    <property type="match status" value="1"/>
</dbReference>
<dbReference type="GO" id="GO:0004674">
    <property type="term" value="F:protein serine/threonine kinase activity"/>
    <property type="evidence" value="ECO:0007669"/>
    <property type="project" value="TreeGrafter"/>
</dbReference>
<feature type="region of interest" description="Disordered" evidence="1">
    <location>
        <begin position="51"/>
        <end position="76"/>
    </location>
</feature>
<dbReference type="PANTHER" id="PTHR44329:SF214">
    <property type="entry name" value="PROTEIN KINASE DOMAIN-CONTAINING PROTEIN"/>
    <property type="match status" value="1"/>
</dbReference>
<dbReference type="InterPro" id="IPR008271">
    <property type="entry name" value="Ser/Thr_kinase_AS"/>
</dbReference>
<organism evidence="3 4">
    <name type="scientific">Chlamydomonas incerta</name>
    <dbReference type="NCBI Taxonomy" id="51695"/>
    <lineage>
        <taxon>Eukaryota</taxon>
        <taxon>Viridiplantae</taxon>
        <taxon>Chlorophyta</taxon>
        <taxon>core chlorophytes</taxon>
        <taxon>Chlorophyceae</taxon>
        <taxon>CS clade</taxon>
        <taxon>Chlamydomonadales</taxon>
        <taxon>Chlamydomonadaceae</taxon>
        <taxon>Chlamydomonas</taxon>
    </lineage>
</organism>
<feature type="compositionally biased region" description="Basic residues" evidence="1">
    <location>
        <begin position="997"/>
        <end position="1006"/>
    </location>
</feature>
<feature type="region of interest" description="Disordered" evidence="1">
    <location>
        <begin position="997"/>
        <end position="1018"/>
    </location>
</feature>
<feature type="region of interest" description="Disordered" evidence="1">
    <location>
        <begin position="351"/>
        <end position="398"/>
    </location>
</feature>
<dbReference type="InterPro" id="IPR000719">
    <property type="entry name" value="Prot_kinase_dom"/>
</dbReference>
<evidence type="ECO:0000256" key="1">
    <source>
        <dbReference type="SAM" id="MobiDB-lite"/>
    </source>
</evidence>
<dbReference type="PROSITE" id="PS00108">
    <property type="entry name" value="PROTEIN_KINASE_ST"/>
    <property type="match status" value="1"/>
</dbReference>
<dbReference type="GO" id="GO:0005524">
    <property type="term" value="F:ATP binding"/>
    <property type="evidence" value="ECO:0007669"/>
    <property type="project" value="InterPro"/>
</dbReference>
<gene>
    <name evidence="3" type="ORF">HXX76_005862</name>
</gene>
<feature type="region of interest" description="Disordered" evidence="1">
    <location>
        <begin position="1141"/>
        <end position="1168"/>
    </location>
</feature>
<reference evidence="3" key="1">
    <citation type="journal article" date="2020" name="bioRxiv">
        <title>Comparative genomics of Chlamydomonas.</title>
        <authorList>
            <person name="Craig R.J."/>
            <person name="Hasan A.R."/>
            <person name="Ness R.W."/>
            <person name="Keightley P.D."/>
        </authorList>
    </citation>
    <scope>NUCLEOTIDE SEQUENCE</scope>
    <source>
        <strain evidence="3">SAG 7.73</strain>
    </source>
</reference>
<feature type="compositionally biased region" description="Low complexity" evidence="1">
    <location>
        <begin position="217"/>
        <end position="240"/>
    </location>
</feature>
<dbReference type="SMART" id="SM00220">
    <property type="entry name" value="S_TKc"/>
    <property type="match status" value="1"/>
</dbReference>
<keyword evidence="4" id="KW-1185">Reference proteome</keyword>
<feature type="region of interest" description="Disordered" evidence="1">
    <location>
        <begin position="212"/>
        <end position="243"/>
    </location>
</feature>
<evidence type="ECO:0000313" key="4">
    <source>
        <dbReference type="Proteomes" id="UP000650467"/>
    </source>
</evidence>
<dbReference type="OrthoDB" id="626167at2759"/>